<sequence length="243" mass="27112">MADARQKAVKRILSQILSPSDAPDSLYQQILLQYACYSRDGKVMQKTCRDGQLYVIESVQVDADAMAAAVKTHIAGQQQAADEEKLCFAARIRGLAPQETRKAEQGLANIYGTTFQNLGFASKRSDELMLAAARETAATPQQFMSDMVAMARDDIEITTAVIGDIDIQTMAEDEASTTLHANVRMRAISLLHDRETVVADFSESYDMKQSSREKVLEMLIYKIGMDTSRDLADRTLSYWNKQH</sequence>
<evidence type="ECO:0000313" key="1">
    <source>
        <dbReference type="EMBL" id="RHF50457.1"/>
    </source>
</evidence>
<dbReference type="AlphaFoldDB" id="A0A414NUU2"/>
<reference evidence="1 2" key="1">
    <citation type="submission" date="2018-08" db="EMBL/GenBank/DDBJ databases">
        <title>A genome reference for cultivated species of the human gut microbiota.</title>
        <authorList>
            <person name="Zou Y."/>
            <person name="Xue W."/>
            <person name="Luo G."/>
        </authorList>
    </citation>
    <scope>NUCLEOTIDE SEQUENCE [LARGE SCALE GENOMIC DNA]</scope>
    <source>
        <strain evidence="1 2">AM25-21AC</strain>
    </source>
</reference>
<comment type="caution">
    <text evidence="1">The sequence shown here is derived from an EMBL/GenBank/DDBJ whole genome shotgun (WGS) entry which is preliminary data.</text>
</comment>
<evidence type="ECO:0000313" key="2">
    <source>
        <dbReference type="Proteomes" id="UP000283442"/>
    </source>
</evidence>
<organism evidence="1 2">
    <name type="scientific">Mitsuokella multacida</name>
    <dbReference type="NCBI Taxonomy" id="52226"/>
    <lineage>
        <taxon>Bacteria</taxon>
        <taxon>Bacillati</taxon>
        <taxon>Bacillota</taxon>
        <taxon>Negativicutes</taxon>
        <taxon>Selenomonadales</taxon>
        <taxon>Selenomonadaceae</taxon>
        <taxon>Mitsuokella</taxon>
    </lineage>
</organism>
<protein>
    <submittedName>
        <fullName evidence="1">Uncharacterized protein</fullName>
    </submittedName>
</protein>
<dbReference type="EMBL" id="QRHE01000015">
    <property type="protein sequence ID" value="RHF50457.1"/>
    <property type="molecule type" value="Genomic_DNA"/>
</dbReference>
<name>A0A414NUU2_9FIRM</name>
<proteinExistence type="predicted"/>
<dbReference type="Proteomes" id="UP000283442">
    <property type="component" value="Unassembled WGS sequence"/>
</dbReference>
<gene>
    <name evidence="1" type="ORF">DW674_10915</name>
</gene>
<accession>A0A414NUU2</accession>